<reference evidence="1 2" key="1">
    <citation type="submission" date="2021-07" db="EMBL/GenBank/DDBJ databases">
        <title>Mesonia aestuariivivens sp. nov., isolated from a tidal flat.</title>
        <authorList>
            <person name="Kim Y.-O."/>
            <person name="Yoon J.-H."/>
        </authorList>
    </citation>
    <scope>NUCLEOTIDE SEQUENCE [LARGE SCALE GENOMIC DNA]</scope>
    <source>
        <strain evidence="1 2">JHPTF-M18</strain>
    </source>
</reference>
<accession>A0ABS6W346</accession>
<dbReference type="EMBL" id="JAHWDF010000011">
    <property type="protein sequence ID" value="MBW2962281.1"/>
    <property type="molecule type" value="Genomic_DNA"/>
</dbReference>
<comment type="caution">
    <text evidence="1">The sequence shown here is derived from an EMBL/GenBank/DDBJ whole genome shotgun (WGS) entry which is preliminary data.</text>
</comment>
<dbReference type="RefSeq" id="WP_219040566.1">
    <property type="nucleotide sequence ID" value="NZ_JAHWDF010000011.1"/>
</dbReference>
<gene>
    <name evidence="1" type="ORF">KW502_10760</name>
</gene>
<evidence type="ECO:0000313" key="2">
    <source>
        <dbReference type="Proteomes" id="UP000719267"/>
    </source>
</evidence>
<name>A0ABS6W346_9FLAO</name>
<dbReference type="Proteomes" id="UP000719267">
    <property type="component" value="Unassembled WGS sequence"/>
</dbReference>
<proteinExistence type="predicted"/>
<keyword evidence="2" id="KW-1185">Reference proteome</keyword>
<organism evidence="1 2">
    <name type="scientific">Mesonia aestuariivivens</name>
    <dbReference type="NCBI Taxonomy" id="2796128"/>
    <lineage>
        <taxon>Bacteria</taxon>
        <taxon>Pseudomonadati</taxon>
        <taxon>Bacteroidota</taxon>
        <taxon>Flavobacteriia</taxon>
        <taxon>Flavobacteriales</taxon>
        <taxon>Flavobacteriaceae</taxon>
        <taxon>Mesonia</taxon>
    </lineage>
</organism>
<protein>
    <submittedName>
        <fullName evidence="1">Uncharacterized protein</fullName>
    </submittedName>
</protein>
<evidence type="ECO:0000313" key="1">
    <source>
        <dbReference type="EMBL" id="MBW2962281.1"/>
    </source>
</evidence>
<sequence length="74" mass="8799">MKDYQLIEFLLRCDFLEDELRVTADKICVETLVAPSNIEFLKEMEKTGRKFSLIANEIQFERHQINRPKLKIAQ</sequence>